<dbReference type="Gene3D" id="3.40.50.1220">
    <property type="entry name" value="TPP-binding domain"/>
    <property type="match status" value="1"/>
</dbReference>
<proteinExistence type="predicted"/>
<dbReference type="InterPro" id="IPR026590">
    <property type="entry name" value="Ssirtuin_cat_dom"/>
</dbReference>
<dbReference type="EMBL" id="JAAXLS010000057">
    <property type="protein sequence ID" value="NKQ58468.1"/>
    <property type="molecule type" value="Genomic_DNA"/>
</dbReference>
<evidence type="ECO:0000256" key="3">
    <source>
        <dbReference type="ARBA" id="ARBA00023027"/>
    </source>
</evidence>
<name>A0ABX1JF98_9PSEU</name>
<keyword evidence="7" id="KW-1185">Reference proteome</keyword>
<dbReference type="PROSITE" id="PS50305">
    <property type="entry name" value="SIRTUIN"/>
    <property type="match status" value="1"/>
</dbReference>
<comment type="caution">
    <text evidence="6">The sequence shown here is derived from an EMBL/GenBank/DDBJ whole genome shotgun (WGS) entry which is preliminary data.</text>
</comment>
<dbReference type="SUPFAM" id="SSF52467">
    <property type="entry name" value="DHS-like NAD/FAD-binding domain"/>
    <property type="match status" value="1"/>
</dbReference>
<dbReference type="EC" id="2.3.1.286" evidence="1"/>
<keyword evidence="2" id="KW-0808">Transferase</keyword>
<feature type="domain" description="Deacetylase sirtuin-type" evidence="5">
    <location>
        <begin position="1"/>
        <end position="247"/>
    </location>
</feature>
<organism evidence="6 7">
    <name type="scientific">Amycolatopsis acididurans</name>
    <dbReference type="NCBI Taxonomy" id="2724524"/>
    <lineage>
        <taxon>Bacteria</taxon>
        <taxon>Bacillati</taxon>
        <taxon>Actinomycetota</taxon>
        <taxon>Actinomycetes</taxon>
        <taxon>Pseudonocardiales</taxon>
        <taxon>Pseudonocardiaceae</taxon>
        <taxon>Amycolatopsis</taxon>
    </lineage>
</organism>
<dbReference type="InterPro" id="IPR050134">
    <property type="entry name" value="NAD-dep_sirtuin_deacylases"/>
</dbReference>
<gene>
    <name evidence="6" type="ORF">HFP15_37030</name>
</gene>
<dbReference type="InterPro" id="IPR003000">
    <property type="entry name" value="Sirtuin"/>
</dbReference>
<dbReference type="Pfam" id="PF02146">
    <property type="entry name" value="SIR2"/>
    <property type="match status" value="1"/>
</dbReference>
<evidence type="ECO:0000313" key="7">
    <source>
        <dbReference type="Proteomes" id="UP000715441"/>
    </source>
</evidence>
<keyword evidence="3" id="KW-0520">NAD</keyword>
<feature type="binding site" evidence="4">
    <location>
        <position position="133"/>
    </location>
    <ligand>
        <name>Zn(2+)</name>
        <dbReference type="ChEBI" id="CHEBI:29105"/>
    </ligand>
</feature>
<dbReference type="Proteomes" id="UP000715441">
    <property type="component" value="Unassembled WGS sequence"/>
</dbReference>
<dbReference type="InterPro" id="IPR029035">
    <property type="entry name" value="DHS-like_NAD/FAD-binding_dom"/>
</dbReference>
<reference evidence="6 7" key="1">
    <citation type="submission" date="2020-04" db="EMBL/GenBank/DDBJ databases">
        <title>Novel species.</title>
        <authorList>
            <person name="Teo W.F.A."/>
            <person name="Lipun K."/>
            <person name="Srisuk N."/>
            <person name="Duangmal K."/>
        </authorList>
    </citation>
    <scope>NUCLEOTIDE SEQUENCE [LARGE SCALE GENOMIC DNA]</scope>
    <source>
        <strain evidence="6 7">K13G38</strain>
    </source>
</reference>
<evidence type="ECO:0000256" key="2">
    <source>
        <dbReference type="ARBA" id="ARBA00022679"/>
    </source>
</evidence>
<protein>
    <recommendedName>
        <fullName evidence="1">protein acetyllysine N-acetyltransferase</fullName>
        <ecNumber evidence="1">2.3.1.286</ecNumber>
    </recommendedName>
</protein>
<feature type="binding site" evidence="4">
    <location>
        <position position="155"/>
    </location>
    <ligand>
        <name>Zn(2+)</name>
        <dbReference type="ChEBI" id="CHEBI:29105"/>
    </ligand>
</feature>
<evidence type="ECO:0000259" key="5">
    <source>
        <dbReference type="PROSITE" id="PS50305"/>
    </source>
</evidence>
<feature type="binding site" evidence="4">
    <location>
        <position position="158"/>
    </location>
    <ligand>
        <name>Zn(2+)</name>
        <dbReference type="ChEBI" id="CHEBI:29105"/>
    </ligand>
</feature>
<dbReference type="Gene3D" id="3.30.1600.10">
    <property type="entry name" value="SIR2/SIRT2 'Small Domain"/>
    <property type="match status" value="1"/>
</dbReference>
<dbReference type="PANTHER" id="PTHR11085:SF4">
    <property type="entry name" value="NAD-DEPENDENT PROTEIN DEACYLASE"/>
    <property type="match status" value="1"/>
</dbReference>
<evidence type="ECO:0000256" key="1">
    <source>
        <dbReference type="ARBA" id="ARBA00012928"/>
    </source>
</evidence>
<dbReference type="RefSeq" id="WP_168522325.1">
    <property type="nucleotide sequence ID" value="NZ_JAAXLS010000057.1"/>
</dbReference>
<evidence type="ECO:0000256" key="4">
    <source>
        <dbReference type="PROSITE-ProRule" id="PRU00236"/>
    </source>
</evidence>
<evidence type="ECO:0000313" key="6">
    <source>
        <dbReference type="EMBL" id="NKQ58468.1"/>
    </source>
</evidence>
<sequence>MTTVQRARELVAGASRIVALTGAGVSTESGIPDFRGPQGVWTRNPAAERLSNIDDYVASREVREESWQGRLDHPAWQAEPNAAHRAFVELERRGKLAALLTQNIDGLHQKAGSNPDLVLELHGTIAESVCLSCGDRRDMHETLDRVRAGEADPDCQYCGGILKSATISFGQPLDVEVLERARVAAMTCDLMIAAGTSLTVEPAAGLVAIAASAGAAVIICNDAETPYDGIADFLLRDRLSEVLPALL</sequence>
<keyword evidence="4" id="KW-0862">Zinc</keyword>
<accession>A0ABX1JF98</accession>
<feature type="active site" description="Proton acceptor" evidence="4">
    <location>
        <position position="122"/>
    </location>
</feature>
<feature type="binding site" evidence="4">
    <location>
        <position position="130"/>
    </location>
    <ligand>
        <name>Zn(2+)</name>
        <dbReference type="ChEBI" id="CHEBI:29105"/>
    </ligand>
</feature>
<keyword evidence="4" id="KW-0479">Metal-binding</keyword>
<dbReference type="InterPro" id="IPR026591">
    <property type="entry name" value="Sirtuin_cat_small_dom_sf"/>
</dbReference>
<dbReference type="CDD" id="cd01407">
    <property type="entry name" value="SIR2-fam"/>
    <property type="match status" value="1"/>
</dbReference>
<dbReference type="PANTHER" id="PTHR11085">
    <property type="entry name" value="NAD-DEPENDENT PROTEIN DEACYLASE SIRTUIN-5, MITOCHONDRIAL-RELATED"/>
    <property type="match status" value="1"/>
</dbReference>